<keyword evidence="2" id="KW-1185">Reference proteome</keyword>
<protein>
    <submittedName>
        <fullName evidence="1">Uncharacterized protein</fullName>
    </submittedName>
</protein>
<evidence type="ECO:0000313" key="1">
    <source>
        <dbReference type="EMBL" id="RAK60096.1"/>
    </source>
</evidence>
<dbReference type="EMBL" id="QFYP01000001">
    <property type="protein sequence ID" value="RAK60096.1"/>
    <property type="molecule type" value="Genomic_DNA"/>
</dbReference>
<reference evidence="2" key="1">
    <citation type="submission" date="2018-05" db="EMBL/GenBank/DDBJ databases">
        <authorList>
            <person name="Li X."/>
        </authorList>
    </citation>
    <scope>NUCLEOTIDE SEQUENCE [LARGE SCALE GENOMIC DNA]</scope>
    <source>
        <strain evidence="2">HKS-05</strain>
    </source>
</reference>
<dbReference type="AlphaFoldDB" id="A0A328B2G1"/>
<gene>
    <name evidence="1" type="ORF">DJ021_09900</name>
</gene>
<accession>A0A328B2G1</accession>
<name>A0A328B2G1_9CAUL</name>
<comment type="caution">
    <text evidence="1">The sequence shown here is derived from an EMBL/GenBank/DDBJ whole genome shotgun (WGS) entry which is preliminary data.</text>
</comment>
<sequence>MAAMPSNTDDASVRPGDLCRHGGNSYPIYEVLCVQGERAWLRDVSSGVEGLVNLRNCLPLSPEQAGRLDADLRSAAELEPSPPHSKLVYAPRS</sequence>
<dbReference type="Proteomes" id="UP000249842">
    <property type="component" value="Unassembled WGS sequence"/>
</dbReference>
<proteinExistence type="predicted"/>
<organism evidence="1 2">
    <name type="scientific">Phenylobacterium hankyongense</name>
    <dbReference type="NCBI Taxonomy" id="1813876"/>
    <lineage>
        <taxon>Bacteria</taxon>
        <taxon>Pseudomonadati</taxon>
        <taxon>Pseudomonadota</taxon>
        <taxon>Alphaproteobacteria</taxon>
        <taxon>Caulobacterales</taxon>
        <taxon>Caulobacteraceae</taxon>
        <taxon>Phenylobacterium</taxon>
    </lineage>
</organism>
<evidence type="ECO:0000313" key="2">
    <source>
        <dbReference type="Proteomes" id="UP000249842"/>
    </source>
</evidence>